<dbReference type="GO" id="GO:0004553">
    <property type="term" value="F:hydrolase activity, hydrolyzing O-glycosyl compounds"/>
    <property type="evidence" value="ECO:0007669"/>
    <property type="project" value="UniProtKB-ARBA"/>
</dbReference>
<evidence type="ECO:0000313" key="1">
    <source>
        <dbReference type="EMBL" id="SFN15928.1"/>
    </source>
</evidence>
<keyword evidence="2" id="KW-1185">Reference proteome</keyword>
<proteinExistence type="predicted"/>
<dbReference type="Gene3D" id="2.60.120.200">
    <property type="match status" value="1"/>
</dbReference>
<dbReference type="SUPFAM" id="SSF49899">
    <property type="entry name" value="Concanavalin A-like lectins/glucanases"/>
    <property type="match status" value="1"/>
</dbReference>
<organism evidence="1 2">
    <name type="scientific">Flavobacterium succinicans</name>
    <dbReference type="NCBI Taxonomy" id="29536"/>
    <lineage>
        <taxon>Bacteria</taxon>
        <taxon>Pseudomonadati</taxon>
        <taxon>Bacteroidota</taxon>
        <taxon>Flavobacteriia</taxon>
        <taxon>Flavobacteriales</taxon>
        <taxon>Flavobacteriaceae</taxon>
        <taxon>Flavobacterium</taxon>
    </lineage>
</organism>
<dbReference type="Pfam" id="PF07081">
    <property type="entry name" value="DUF1349"/>
    <property type="match status" value="1"/>
</dbReference>
<evidence type="ECO:0008006" key="3">
    <source>
        <dbReference type="Google" id="ProtNLM"/>
    </source>
</evidence>
<reference evidence="2" key="1">
    <citation type="submission" date="2016-10" db="EMBL/GenBank/DDBJ databases">
        <authorList>
            <person name="Varghese N."/>
            <person name="Submissions S."/>
        </authorList>
    </citation>
    <scope>NUCLEOTIDE SEQUENCE [LARGE SCALE GENOMIC DNA]</scope>
    <source>
        <strain evidence="2">DSM 4002</strain>
    </source>
</reference>
<name>A0A1I4WQ79_9FLAO</name>
<dbReference type="InterPro" id="IPR009784">
    <property type="entry name" value="DUF1349"/>
</dbReference>
<dbReference type="InterPro" id="IPR015987">
    <property type="entry name" value="UCP022704"/>
</dbReference>
<dbReference type="eggNOG" id="COG3506">
    <property type="taxonomic scope" value="Bacteria"/>
</dbReference>
<dbReference type="Proteomes" id="UP000182961">
    <property type="component" value="Unassembled WGS sequence"/>
</dbReference>
<dbReference type="InterPro" id="IPR013320">
    <property type="entry name" value="ConA-like_dom_sf"/>
</dbReference>
<dbReference type="PANTHER" id="PTHR35332">
    <property type="entry name" value="REGULATION OF ENOLASE PROTEIN 1"/>
    <property type="match status" value="1"/>
</dbReference>
<dbReference type="AlphaFoldDB" id="A0A1I4WQ79"/>
<dbReference type="PANTHER" id="PTHR35332:SF2">
    <property type="entry name" value="REGULATION OF ENOLASE PROTEIN 1"/>
    <property type="match status" value="1"/>
</dbReference>
<evidence type="ECO:0000313" key="2">
    <source>
        <dbReference type="Proteomes" id="UP000182961"/>
    </source>
</evidence>
<dbReference type="GO" id="GO:0005975">
    <property type="term" value="P:carbohydrate metabolic process"/>
    <property type="evidence" value="ECO:0007669"/>
    <property type="project" value="UniProtKB-ARBA"/>
</dbReference>
<gene>
    <name evidence="1" type="ORF">SAMN05444143_10758</name>
</gene>
<dbReference type="PIRSF" id="PIRSF022704">
    <property type="entry name" value="UCP022704"/>
    <property type="match status" value="1"/>
</dbReference>
<protein>
    <recommendedName>
        <fullName evidence="3">DUF1349 domain-containing protein</fullName>
    </recommendedName>
</protein>
<dbReference type="EMBL" id="FOUT01000007">
    <property type="protein sequence ID" value="SFN15928.1"/>
    <property type="molecule type" value="Genomic_DNA"/>
</dbReference>
<accession>A0A1I4WQ79</accession>
<sequence length="233" mass="27195">MFLTLQLYRVNNLNKNKMRNTLATTLLVMVCFFSKAQTLEKMQWFNEPKEWSIKNNSLQMNVTPLSDYWRITHYGFTIDDAPFYYATYGGEFEAKVKISAKYKSRFDQSGLMLRIDHENYIKTGIEFVNGKYNLSTVVTHKTSDWNVITLEKEVPYLWIKAVRSLDAVEVFYSFDDKEYVLMRVAWLQDNVPVQVGLMGASPDGVGFTASFEGFQVKHVADKRRLQWLKNNTN</sequence>